<accession>A0A9D2G0E5</accession>
<feature type="transmembrane region" description="Helical" evidence="7">
    <location>
        <begin position="44"/>
        <end position="65"/>
    </location>
</feature>
<evidence type="ECO:0000256" key="7">
    <source>
        <dbReference type="SAM" id="Phobius"/>
    </source>
</evidence>
<evidence type="ECO:0000313" key="9">
    <source>
        <dbReference type="EMBL" id="HIZ70739.1"/>
    </source>
</evidence>
<feature type="transmembrane region" description="Helical" evidence="7">
    <location>
        <begin position="129"/>
        <end position="146"/>
    </location>
</feature>
<name>A0A9D2G0E5_9LACT</name>
<reference evidence="9" key="1">
    <citation type="journal article" date="2021" name="PeerJ">
        <title>Extensive microbial diversity within the chicken gut microbiome revealed by metagenomics and culture.</title>
        <authorList>
            <person name="Gilroy R."/>
            <person name="Ravi A."/>
            <person name="Getino M."/>
            <person name="Pursley I."/>
            <person name="Horton D.L."/>
            <person name="Alikhan N.F."/>
            <person name="Baker D."/>
            <person name="Gharbi K."/>
            <person name="Hall N."/>
            <person name="Watson M."/>
            <person name="Adriaenssens E.M."/>
            <person name="Foster-Nyarko E."/>
            <person name="Jarju S."/>
            <person name="Secka A."/>
            <person name="Antonio M."/>
            <person name="Oren A."/>
            <person name="Chaudhuri R.R."/>
            <person name="La Ragione R."/>
            <person name="Hildebrand F."/>
            <person name="Pallen M.J."/>
        </authorList>
    </citation>
    <scope>NUCLEOTIDE SEQUENCE</scope>
    <source>
        <strain evidence="9">CHK169-4300</strain>
    </source>
</reference>
<organism evidence="9 10">
    <name type="scientific">Candidatus Atopostipes pullistercoris</name>
    <dbReference type="NCBI Taxonomy" id="2838467"/>
    <lineage>
        <taxon>Bacteria</taxon>
        <taxon>Bacillati</taxon>
        <taxon>Bacillota</taxon>
        <taxon>Bacilli</taxon>
        <taxon>Lactobacillales</taxon>
        <taxon>Carnobacteriaceae</taxon>
        <taxon>Atopostipes</taxon>
    </lineage>
</organism>
<keyword evidence="3" id="KW-1003">Cell membrane</keyword>
<sequence length="234" mass="25750">MLDYLPTEIYELSGFTITFRVVLAIFVGGLIGTERDIKNRAAGIRTHMLVCLGATVVMMTNQYIAETYPESNIDITRMGAQVVSGIGFLGAGTILVTSHNRIRGLTTAAGLWAAATLGLAIGIGFYELAIIGSFSILFIVILLRPFKQFVQDRTEPSNFTLLIYTVGGIENFLEFTADEEVKFINMSIENEQDDANKTIGTILKVTIELAPESQKEEFIKYLKTVDGVNHVVEI</sequence>
<evidence type="ECO:0000313" key="10">
    <source>
        <dbReference type="Proteomes" id="UP000824106"/>
    </source>
</evidence>
<feature type="transmembrane region" description="Helical" evidence="7">
    <location>
        <begin position="77"/>
        <end position="97"/>
    </location>
</feature>
<reference evidence="9" key="2">
    <citation type="submission" date="2021-04" db="EMBL/GenBank/DDBJ databases">
        <authorList>
            <person name="Gilroy R."/>
        </authorList>
    </citation>
    <scope>NUCLEOTIDE SEQUENCE</scope>
    <source>
        <strain evidence="9">CHK169-4300</strain>
    </source>
</reference>
<dbReference type="PANTHER" id="PTHR33778:SF1">
    <property type="entry name" value="MAGNESIUM TRANSPORTER YHID-RELATED"/>
    <property type="match status" value="1"/>
</dbReference>
<evidence type="ECO:0000256" key="2">
    <source>
        <dbReference type="ARBA" id="ARBA00009298"/>
    </source>
</evidence>
<dbReference type="InterPro" id="IPR003416">
    <property type="entry name" value="MgtC/SapB/SrpB/YhiD_fam"/>
</dbReference>
<evidence type="ECO:0000256" key="1">
    <source>
        <dbReference type="ARBA" id="ARBA00004651"/>
    </source>
</evidence>
<evidence type="ECO:0000256" key="3">
    <source>
        <dbReference type="ARBA" id="ARBA00022475"/>
    </source>
</evidence>
<evidence type="ECO:0000256" key="5">
    <source>
        <dbReference type="ARBA" id="ARBA00022989"/>
    </source>
</evidence>
<comment type="similarity">
    <text evidence="2">Belongs to the MgtC/SapB family.</text>
</comment>
<dbReference type="PANTHER" id="PTHR33778">
    <property type="entry name" value="PROTEIN MGTC"/>
    <property type="match status" value="1"/>
</dbReference>
<evidence type="ECO:0000256" key="4">
    <source>
        <dbReference type="ARBA" id="ARBA00022692"/>
    </source>
</evidence>
<gene>
    <name evidence="9" type="ORF">H9808_03095</name>
</gene>
<proteinExistence type="inferred from homology"/>
<dbReference type="GO" id="GO:0005886">
    <property type="term" value="C:plasma membrane"/>
    <property type="evidence" value="ECO:0007669"/>
    <property type="project" value="UniProtKB-SubCell"/>
</dbReference>
<keyword evidence="4 7" id="KW-0812">Transmembrane</keyword>
<dbReference type="Proteomes" id="UP000824106">
    <property type="component" value="Unassembled WGS sequence"/>
</dbReference>
<comment type="caution">
    <text evidence="9">The sequence shown here is derived from an EMBL/GenBank/DDBJ whole genome shotgun (WGS) entry which is preliminary data.</text>
</comment>
<evidence type="ECO:0000259" key="8">
    <source>
        <dbReference type="Pfam" id="PF02308"/>
    </source>
</evidence>
<dbReference type="PRINTS" id="PR01837">
    <property type="entry name" value="MGTCSAPBPROT"/>
</dbReference>
<feature type="domain" description="MgtC/SapB/SrpB/YhiD N-terminal" evidence="8">
    <location>
        <begin position="22"/>
        <end position="148"/>
    </location>
</feature>
<protein>
    <submittedName>
        <fullName evidence="9">MgtC/SapB family protein</fullName>
    </submittedName>
</protein>
<keyword evidence="5 7" id="KW-1133">Transmembrane helix</keyword>
<comment type="subcellular location">
    <subcellularLocation>
        <location evidence="1">Cell membrane</location>
        <topology evidence="1">Multi-pass membrane protein</topology>
    </subcellularLocation>
</comment>
<dbReference type="AlphaFoldDB" id="A0A9D2G0E5"/>
<dbReference type="EMBL" id="DXAZ01000042">
    <property type="protein sequence ID" value="HIZ70739.1"/>
    <property type="molecule type" value="Genomic_DNA"/>
</dbReference>
<keyword evidence="6 7" id="KW-0472">Membrane</keyword>
<evidence type="ECO:0000256" key="6">
    <source>
        <dbReference type="ARBA" id="ARBA00023136"/>
    </source>
</evidence>
<dbReference type="Pfam" id="PF02308">
    <property type="entry name" value="MgtC"/>
    <property type="match status" value="1"/>
</dbReference>
<feature type="transmembrane region" description="Helical" evidence="7">
    <location>
        <begin position="12"/>
        <end position="32"/>
    </location>
</feature>
<dbReference type="InterPro" id="IPR049177">
    <property type="entry name" value="MgtC_SapB_SrpB_YhiD_N"/>
</dbReference>